<dbReference type="InterPro" id="IPR012910">
    <property type="entry name" value="Plug_dom"/>
</dbReference>
<organism evidence="2 3">
    <name type="scientific">Seonamhaeicola marinus</name>
    <dbReference type="NCBI Taxonomy" id="1912246"/>
    <lineage>
        <taxon>Bacteria</taxon>
        <taxon>Pseudomonadati</taxon>
        <taxon>Bacteroidota</taxon>
        <taxon>Flavobacteriia</taxon>
        <taxon>Flavobacteriales</taxon>
        <taxon>Flavobacteriaceae</taxon>
    </lineage>
</organism>
<evidence type="ECO:0000259" key="1">
    <source>
        <dbReference type="Pfam" id="PF07715"/>
    </source>
</evidence>
<feature type="non-terminal residue" evidence="2">
    <location>
        <position position="109"/>
    </location>
</feature>
<dbReference type="EMBL" id="VSDQ01000218">
    <property type="protein sequence ID" value="TYA90549.1"/>
    <property type="molecule type" value="Genomic_DNA"/>
</dbReference>
<reference evidence="2 3" key="1">
    <citation type="submission" date="2019-08" db="EMBL/GenBank/DDBJ databases">
        <title>Seonamhaeicola sediminis sp. nov., isolated from marine sediment.</title>
        <authorList>
            <person name="Cao W.R."/>
        </authorList>
    </citation>
    <scope>NUCLEOTIDE SEQUENCE [LARGE SCALE GENOMIC DNA]</scope>
    <source>
        <strain evidence="2 3">B011</strain>
    </source>
</reference>
<proteinExistence type="predicted"/>
<accession>A0A5D0J531</accession>
<dbReference type="Gene3D" id="2.170.130.10">
    <property type="entry name" value="TonB-dependent receptor, plug domain"/>
    <property type="match status" value="1"/>
</dbReference>
<keyword evidence="3" id="KW-1185">Reference proteome</keyword>
<feature type="domain" description="TonB-dependent receptor plug" evidence="1">
    <location>
        <begin position="45"/>
        <end position="109"/>
    </location>
</feature>
<dbReference type="OrthoDB" id="9803050at2"/>
<dbReference type="Proteomes" id="UP000323930">
    <property type="component" value="Unassembled WGS sequence"/>
</dbReference>
<evidence type="ECO:0000313" key="2">
    <source>
        <dbReference type="EMBL" id="TYA90549.1"/>
    </source>
</evidence>
<feature type="non-terminal residue" evidence="2">
    <location>
        <position position="1"/>
    </location>
</feature>
<sequence>FRVQNLDEVIISNYLTTGLTKLNDGTVTIKPEAFGILPGLIEPDVLQTIQALPGILSTDETVSNINVRGGTHDQNLILWDGIKMYQSGHFFGLISAFNPHITKKINIYK</sequence>
<gene>
    <name evidence="2" type="ORF">FUA24_03105</name>
</gene>
<dbReference type="InterPro" id="IPR037066">
    <property type="entry name" value="Plug_dom_sf"/>
</dbReference>
<dbReference type="Pfam" id="PF07715">
    <property type="entry name" value="Plug"/>
    <property type="match status" value="1"/>
</dbReference>
<dbReference type="RefSeq" id="WP_148540018.1">
    <property type="nucleotide sequence ID" value="NZ_VSDQ01000218.1"/>
</dbReference>
<name>A0A5D0J531_9FLAO</name>
<comment type="caution">
    <text evidence="2">The sequence shown here is derived from an EMBL/GenBank/DDBJ whole genome shotgun (WGS) entry which is preliminary data.</text>
</comment>
<dbReference type="SUPFAM" id="SSF56935">
    <property type="entry name" value="Porins"/>
    <property type="match status" value="1"/>
</dbReference>
<evidence type="ECO:0000313" key="3">
    <source>
        <dbReference type="Proteomes" id="UP000323930"/>
    </source>
</evidence>
<dbReference type="AlphaFoldDB" id="A0A5D0J531"/>
<protein>
    <submittedName>
        <fullName evidence="2">Plug domain-containing protein</fullName>
    </submittedName>
</protein>